<reference evidence="6 7" key="1">
    <citation type="submission" date="2014-06" db="EMBL/GenBank/DDBJ databases">
        <authorList>
            <person name="Ju J."/>
            <person name="Zhang J."/>
        </authorList>
    </citation>
    <scope>NUCLEOTIDE SEQUENCE [LARGE SCALE GENOMIC DNA]</scope>
    <source>
        <strain evidence="6 7">DsW_47</strain>
    </source>
</reference>
<dbReference type="InterPro" id="IPR011990">
    <property type="entry name" value="TPR-like_helical_dom_sf"/>
</dbReference>
<dbReference type="InterPro" id="IPR029044">
    <property type="entry name" value="Nucleotide-diphossugar_trans"/>
</dbReference>
<evidence type="ECO:0000259" key="4">
    <source>
        <dbReference type="Pfam" id="PF00534"/>
    </source>
</evidence>
<dbReference type="Gene3D" id="1.25.40.10">
    <property type="entry name" value="Tetratricopeptide repeat domain"/>
    <property type="match status" value="1"/>
</dbReference>
<dbReference type="InterPro" id="IPR001296">
    <property type="entry name" value="Glyco_trans_1"/>
</dbReference>
<dbReference type="SUPFAM" id="SSF53756">
    <property type="entry name" value="UDP-Glycosyltransferase/glycogen phosphorylase"/>
    <property type="match status" value="1"/>
</dbReference>
<proteinExistence type="inferred from homology"/>
<evidence type="ECO:0000259" key="5">
    <source>
        <dbReference type="Pfam" id="PF00535"/>
    </source>
</evidence>
<evidence type="ECO:0008006" key="8">
    <source>
        <dbReference type="Google" id="ProtNLM"/>
    </source>
</evidence>
<organism evidence="6 7">
    <name type="scientific">Acetobacter cibinongensis</name>
    <dbReference type="NCBI Taxonomy" id="146475"/>
    <lineage>
        <taxon>Bacteria</taxon>
        <taxon>Pseudomonadati</taxon>
        <taxon>Pseudomonadota</taxon>
        <taxon>Alphaproteobacteria</taxon>
        <taxon>Acetobacterales</taxon>
        <taxon>Acetobacteraceae</taxon>
        <taxon>Acetobacter</taxon>
    </lineage>
</organism>
<dbReference type="SUPFAM" id="SSF53448">
    <property type="entry name" value="Nucleotide-diphospho-sugar transferases"/>
    <property type="match status" value="1"/>
</dbReference>
<dbReference type="InterPro" id="IPR001173">
    <property type="entry name" value="Glyco_trans_2-like"/>
</dbReference>
<evidence type="ECO:0000256" key="1">
    <source>
        <dbReference type="ARBA" id="ARBA00006739"/>
    </source>
</evidence>
<dbReference type="AlphaFoldDB" id="A0A1Z5YT96"/>
<dbReference type="Gene3D" id="3.90.550.10">
    <property type="entry name" value="Spore Coat Polysaccharide Biosynthesis Protein SpsA, Chain A"/>
    <property type="match status" value="1"/>
</dbReference>
<protein>
    <recommendedName>
        <fullName evidence="8">Glycosyl transferase</fullName>
    </recommendedName>
</protein>
<dbReference type="EMBL" id="JOMQ01000046">
    <property type="protein sequence ID" value="OUJ01481.1"/>
    <property type="molecule type" value="Genomic_DNA"/>
</dbReference>
<dbReference type="PANTHER" id="PTHR43179:SF12">
    <property type="entry name" value="GALACTOFURANOSYLTRANSFERASE GLFT2"/>
    <property type="match status" value="1"/>
</dbReference>
<evidence type="ECO:0000256" key="2">
    <source>
        <dbReference type="ARBA" id="ARBA00022676"/>
    </source>
</evidence>
<dbReference type="Pfam" id="PF00534">
    <property type="entry name" value="Glycos_transf_1"/>
    <property type="match status" value="1"/>
</dbReference>
<name>A0A1Z5YT96_9PROT</name>
<keyword evidence="2" id="KW-0328">Glycosyltransferase</keyword>
<comment type="similarity">
    <text evidence="1">Belongs to the glycosyltransferase 2 family.</text>
</comment>
<feature type="domain" description="Glycosyltransferase 2-like" evidence="5">
    <location>
        <begin position="367"/>
        <end position="473"/>
    </location>
</feature>
<keyword evidence="3" id="KW-0808">Transferase</keyword>
<evidence type="ECO:0000313" key="6">
    <source>
        <dbReference type="EMBL" id="OUJ01481.1"/>
    </source>
</evidence>
<sequence length="1017" mass="112369">MAAFCTGFVWQDASLTKEQRAVIASEAAQKSFRLGVEAWTAGKPEKAWDWLERANRQAPDNPHVMFALVLARQAAGDHDGVLALLHALVQRFDFQEGWFLLATFQDAYGYLQDALKSLSYVLSNFAYSPEVGELADKLCQKAGLSGWYGLATHGELVSGKALQAVRPTLFFDHVKTPVKKKNGVWYCPDGWRLTQHVQVTAQGYSGILGGAFDVGKITRCEGLVRADPSGITGWAWLPYNAEEAPVLRVLYGDRKKELFSFVAEELSQTVIAERPVARYRHVAIPWDILPEGMVHILGPDGRDLAGSPLDARKIAMGGQFIASCLSQKSNKNLIATNLRTLPFLPLPYCKEQMVEPDYKNKKFPLAIIIPVFKGYAVTMACLEAVQKTTRRTKIKIIVVNDASPDIILSDSVKKFCEESQWLYIEHTVNQGFPQAVNMGLEAAAGHDVILLNSDTLVPDGWVAELRSIAYSEKNIGTVTPFSNDASILSYPSIEQKNPVPTMDSVEVFMQVAQAANKGQAYDVPTGNGFCLYIRQDCLRQTGGFRDDVFAQGYGEENDFCMRAYALGWQHKAAAGVFVAHIGSASFGESRIELIKRNSDILEALHPGYHAMVADWIKQDPLFEARRRMDLVRFRQKTTSRPHKNTSVLLITHPYGGGVERVVQSHAKAYVKKSVRCLILRPTESGCILEESCDPDSFPSLQFRLPEDWALLKRVLKAEAVRKIEVHHLVGYSPLLYTLPQDLDCSYDVHIHDYMWFCQRISLLGPDGDYCGEPDTDGCTKCLSLAGAQGGEAMDVPEFLVRSEAFLRQARSVYAPSQDVAARMARHFPSLRCHVRPLENDAKSVPYGGSFRTPVKFVVGRGALSSPAGNKRVRLCVIGGIGMEKGYAVLHQAALDAAMRDLPLEFVIVGHTPHDQLLLDTGRVFITGQYREEDAVQLIASTASDATFLPSIWPETWCFTVGLAWRAGLAVLAFDHGAPAERIRATGRGTLLDLNLRGAALNEVLIKTVLSGKTAMAQ</sequence>
<dbReference type="GO" id="GO:0016757">
    <property type="term" value="F:glycosyltransferase activity"/>
    <property type="evidence" value="ECO:0007669"/>
    <property type="project" value="UniProtKB-KW"/>
</dbReference>
<accession>A0A1Z5YT96</accession>
<dbReference type="Proteomes" id="UP000196086">
    <property type="component" value="Unassembled WGS sequence"/>
</dbReference>
<comment type="caution">
    <text evidence="6">The sequence shown here is derived from an EMBL/GenBank/DDBJ whole genome shotgun (WGS) entry which is preliminary data.</text>
</comment>
<evidence type="ECO:0000313" key="7">
    <source>
        <dbReference type="Proteomes" id="UP000196086"/>
    </source>
</evidence>
<dbReference type="PANTHER" id="PTHR43179">
    <property type="entry name" value="RHAMNOSYLTRANSFERASE WBBL"/>
    <property type="match status" value="1"/>
</dbReference>
<dbReference type="SUPFAM" id="SSF48452">
    <property type="entry name" value="TPR-like"/>
    <property type="match status" value="1"/>
</dbReference>
<dbReference type="OrthoDB" id="9771846at2"/>
<dbReference type="Pfam" id="PF00535">
    <property type="entry name" value="Glycos_transf_2"/>
    <property type="match status" value="1"/>
</dbReference>
<feature type="domain" description="Glycosyl transferase family 1" evidence="4">
    <location>
        <begin position="870"/>
        <end position="1010"/>
    </location>
</feature>
<dbReference type="RefSeq" id="WP_086651666.1">
    <property type="nucleotide sequence ID" value="NZ_JOMQ01000046.1"/>
</dbReference>
<evidence type="ECO:0000256" key="3">
    <source>
        <dbReference type="ARBA" id="ARBA00022679"/>
    </source>
</evidence>
<gene>
    <name evidence="6" type="ORF">HK14_09225</name>
</gene>
<dbReference type="Gene3D" id="3.40.50.2000">
    <property type="entry name" value="Glycogen Phosphorylase B"/>
    <property type="match status" value="1"/>
</dbReference>